<sequence>MSVLEFTTDTAAFLAAAGDHLAADPVLNTVVTANAHRPRTWPDGGPPRHFWWLIVRDAAGAVVGAGMRTAPDPPHPLFLLPMPGDAAVEVARALHGRGEETLAVHGALPAAERCAAELARLGGGRAEVLIHTRLHELGELIPPRPAPGHLRVVTEDDIDLVGPWVDAFLGDADEQAGRARGAGVHVMPDRAELLRRIGEQQYWFWLDGTGSPVCLTGVTPPLYGVARVAPVYTPPEERGRGWASNAVAEVSRRALAGGNRVCLFTDQANPTSNKIYAALGYRPVVDMANHVIVR</sequence>
<dbReference type="Gene3D" id="3.40.630.30">
    <property type="match status" value="1"/>
</dbReference>
<dbReference type="GO" id="GO:0016747">
    <property type="term" value="F:acyltransferase activity, transferring groups other than amino-acyl groups"/>
    <property type="evidence" value="ECO:0007669"/>
    <property type="project" value="InterPro"/>
</dbReference>
<dbReference type="RefSeq" id="WP_203851513.1">
    <property type="nucleotide sequence ID" value="NZ_BAAAVW010000008.1"/>
</dbReference>
<dbReference type="Proteomes" id="UP000660611">
    <property type="component" value="Unassembled WGS sequence"/>
</dbReference>
<reference evidence="2" key="1">
    <citation type="submission" date="2021-01" db="EMBL/GenBank/DDBJ databases">
        <title>Whole genome shotgun sequence of Dactylosporangium siamense NBRC 106093.</title>
        <authorList>
            <person name="Komaki H."/>
            <person name="Tamura T."/>
        </authorList>
    </citation>
    <scope>NUCLEOTIDE SEQUENCE</scope>
    <source>
        <strain evidence="2">NBRC 106093</strain>
    </source>
</reference>
<accession>A0A919UGN3</accession>
<dbReference type="SUPFAM" id="SSF55729">
    <property type="entry name" value="Acyl-CoA N-acyltransferases (Nat)"/>
    <property type="match status" value="1"/>
</dbReference>
<evidence type="ECO:0000313" key="2">
    <source>
        <dbReference type="EMBL" id="GIG49858.1"/>
    </source>
</evidence>
<evidence type="ECO:0000313" key="3">
    <source>
        <dbReference type="Proteomes" id="UP000660611"/>
    </source>
</evidence>
<feature type="domain" description="N-acetyltransferase" evidence="1">
    <location>
        <begin position="148"/>
        <end position="294"/>
    </location>
</feature>
<name>A0A919UGN3_9ACTN</name>
<organism evidence="2 3">
    <name type="scientific">Dactylosporangium siamense</name>
    <dbReference type="NCBI Taxonomy" id="685454"/>
    <lineage>
        <taxon>Bacteria</taxon>
        <taxon>Bacillati</taxon>
        <taxon>Actinomycetota</taxon>
        <taxon>Actinomycetes</taxon>
        <taxon>Micromonosporales</taxon>
        <taxon>Micromonosporaceae</taxon>
        <taxon>Dactylosporangium</taxon>
    </lineage>
</organism>
<dbReference type="EMBL" id="BONQ01000125">
    <property type="protein sequence ID" value="GIG49858.1"/>
    <property type="molecule type" value="Genomic_DNA"/>
</dbReference>
<dbReference type="InterPro" id="IPR016181">
    <property type="entry name" value="Acyl_CoA_acyltransferase"/>
</dbReference>
<dbReference type="AlphaFoldDB" id="A0A919UGN3"/>
<comment type="caution">
    <text evidence="2">The sequence shown here is derived from an EMBL/GenBank/DDBJ whole genome shotgun (WGS) entry which is preliminary data.</text>
</comment>
<protein>
    <recommendedName>
        <fullName evidence="1">N-acetyltransferase domain-containing protein</fullName>
    </recommendedName>
</protein>
<dbReference type="InterPro" id="IPR013653">
    <property type="entry name" value="GCN5-like_dom"/>
</dbReference>
<proteinExistence type="predicted"/>
<dbReference type="Pfam" id="PF08445">
    <property type="entry name" value="FR47"/>
    <property type="match status" value="1"/>
</dbReference>
<dbReference type="PROSITE" id="PS51186">
    <property type="entry name" value="GNAT"/>
    <property type="match status" value="1"/>
</dbReference>
<dbReference type="InterPro" id="IPR000182">
    <property type="entry name" value="GNAT_dom"/>
</dbReference>
<evidence type="ECO:0000259" key="1">
    <source>
        <dbReference type="PROSITE" id="PS51186"/>
    </source>
</evidence>
<gene>
    <name evidence="2" type="ORF">Dsi01nite_078990</name>
</gene>
<keyword evidence="3" id="KW-1185">Reference proteome</keyword>